<comment type="caution">
    <text evidence="1">The sequence shown here is derived from an EMBL/GenBank/DDBJ whole genome shotgun (WGS) entry which is preliminary data.</text>
</comment>
<evidence type="ECO:0000313" key="2">
    <source>
        <dbReference type="Proteomes" id="UP000824120"/>
    </source>
</evidence>
<dbReference type="SUPFAM" id="SSF56219">
    <property type="entry name" value="DNase I-like"/>
    <property type="match status" value="1"/>
</dbReference>
<organism evidence="1 2">
    <name type="scientific">Solanum commersonii</name>
    <name type="common">Commerson's wild potato</name>
    <name type="synonym">Commerson's nightshade</name>
    <dbReference type="NCBI Taxonomy" id="4109"/>
    <lineage>
        <taxon>Eukaryota</taxon>
        <taxon>Viridiplantae</taxon>
        <taxon>Streptophyta</taxon>
        <taxon>Embryophyta</taxon>
        <taxon>Tracheophyta</taxon>
        <taxon>Spermatophyta</taxon>
        <taxon>Magnoliopsida</taxon>
        <taxon>eudicotyledons</taxon>
        <taxon>Gunneridae</taxon>
        <taxon>Pentapetalae</taxon>
        <taxon>asterids</taxon>
        <taxon>lamiids</taxon>
        <taxon>Solanales</taxon>
        <taxon>Solanaceae</taxon>
        <taxon>Solanoideae</taxon>
        <taxon>Solaneae</taxon>
        <taxon>Solanum</taxon>
    </lineage>
</organism>
<name>A0A9J6AVR5_SOLCO</name>
<dbReference type="AlphaFoldDB" id="A0A9J6AVR5"/>
<proteinExistence type="predicted"/>
<dbReference type="EMBL" id="JACXVP010000001">
    <property type="protein sequence ID" value="KAG5628622.1"/>
    <property type="molecule type" value="Genomic_DNA"/>
</dbReference>
<dbReference type="Gene3D" id="3.60.10.10">
    <property type="entry name" value="Endonuclease/exonuclease/phosphatase"/>
    <property type="match status" value="1"/>
</dbReference>
<dbReference type="OrthoDB" id="1751766at2759"/>
<dbReference type="InterPro" id="IPR036691">
    <property type="entry name" value="Endo/exonu/phosph_ase_sf"/>
</dbReference>
<reference evidence="1 2" key="1">
    <citation type="submission" date="2020-09" db="EMBL/GenBank/DDBJ databases">
        <title>De no assembly of potato wild relative species, Solanum commersonii.</title>
        <authorList>
            <person name="Cho K."/>
        </authorList>
    </citation>
    <scope>NUCLEOTIDE SEQUENCE [LARGE SCALE GENOMIC DNA]</scope>
    <source>
        <strain evidence="1">LZ3.2</strain>
        <tissue evidence="1">Leaf</tissue>
    </source>
</reference>
<keyword evidence="2" id="KW-1185">Reference proteome</keyword>
<gene>
    <name evidence="1" type="ORF">H5410_000339</name>
</gene>
<sequence length="313" mass="36916">MVKQIWGGRWIRYACLKASGTRGGILLMWDARAWMGEVLEIGSYTITCKFESQTQNFSCHISGVYAPNCYKEMRLVWEEFSSVRGLMEGPWAMCGDLNVSRYISEKKNCNRRTKGMREFSDFIEDMELVDMHLEDAAGIRSYTIALITGCWERNKSYFKFENWWLQSEGFVDRVREWWSSFSYTGRPDYVLACKLKALKLKLKEWKQEEGGNLGSQRRRLLEQLAELDTERVNRTLTVEETTKKAAVLLEYEELVKKEEVLWRQKSRVLWLKEGDKNTKFFHKMANAHRRYNNIDQLMIQGEVTQEKGRIEGR</sequence>
<protein>
    <submittedName>
        <fullName evidence="1">Uncharacterized protein</fullName>
    </submittedName>
</protein>
<accession>A0A9J6AVR5</accession>
<dbReference type="Proteomes" id="UP000824120">
    <property type="component" value="Chromosome 1"/>
</dbReference>
<evidence type="ECO:0000313" key="1">
    <source>
        <dbReference type="EMBL" id="KAG5628622.1"/>
    </source>
</evidence>